<sequence length="196" mass="20912">MKAILIASLLIVITGCETFRPAPDEVQKQNAWLHQQTCSLAAKTARQQGGSPQLCGLTDLSHTQSQAWTAWTGMPDSPRTFTDADDILSDENYTLAEQAAQSAAKRITPDEYVLEFLDMAALIAAVVGGAAGLKISAAIKTARDKAAAVREIITGNEIFKAANPQAADAFKRAQAIQSPQTRTIVTQLKTKTASPT</sequence>
<protein>
    <recommendedName>
        <fullName evidence="3">Lipoprotein</fullName>
    </recommendedName>
</protein>
<keyword evidence="2" id="KW-1185">Reference proteome</keyword>
<dbReference type="AlphaFoldDB" id="A0A1Q2MHT4"/>
<organism evidence="1 2">
    <name type="scientific">Limihaloglobus sulfuriphilus</name>
    <dbReference type="NCBI Taxonomy" id="1851148"/>
    <lineage>
        <taxon>Bacteria</taxon>
        <taxon>Pseudomonadati</taxon>
        <taxon>Planctomycetota</taxon>
        <taxon>Phycisphaerae</taxon>
        <taxon>Sedimentisphaerales</taxon>
        <taxon>Sedimentisphaeraceae</taxon>
        <taxon>Limihaloglobus</taxon>
    </lineage>
</organism>
<reference evidence="2" key="1">
    <citation type="submission" date="2017-02" db="EMBL/GenBank/DDBJ databases">
        <title>Comparative genomics and description of representatives of a novel lineage of planctomycetes thriving in anoxic sediments.</title>
        <authorList>
            <person name="Spring S."/>
            <person name="Bunk B."/>
            <person name="Sproer C."/>
        </authorList>
    </citation>
    <scope>NUCLEOTIDE SEQUENCE [LARGE SCALE GENOMIC DNA]</scope>
    <source>
        <strain evidence="2">SM-Chi-D1</strain>
    </source>
</reference>
<evidence type="ECO:0000313" key="1">
    <source>
        <dbReference type="EMBL" id="AQQ72088.1"/>
    </source>
</evidence>
<dbReference type="OrthoDB" id="287351at2"/>
<proteinExistence type="predicted"/>
<name>A0A1Q2MHT4_9BACT</name>
<gene>
    <name evidence="1" type="ORF">SMSP2_02468</name>
</gene>
<dbReference type="Proteomes" id="UP000188181">
    <property type="component" value="Chromosome"/>
</dbReference>
<accession>A0A1Q2MHT4</accession>
<dbReference type="RefSeq" id="WP_146684317.1">
    <property type="nucleotide sequence ID" value="NZ_CP019646.1"/>
</dbReference>
<dbReference type="KEGG" id="pbas:SMSP2_02468"/>
<dbReference type="PROSITE" id="PS51257">
    <property type="entry name" value="PROKAR_LIPOPROTEIN"/>
    <property type="match status" value="1"/>
</dbReference>
<dbReference type="EMBL" id="CP019646">
    <property type="protein sequence ID" value="AQQ72088.1"/>
    <property type="molecule type" value="Genomic_DNA"/>
</dbReference>
<evidence type="ECO:0000313" key="2">
    <source>
        <dbReference type="Proteomes" id="UP000188181"/>
    </source>
</evidence>
<evidence type="ECO:0008006" key="3">
    <source>
        <dbReference type="Google" id="ProtNLM"/>
    </source>
</evidence>